<name>A0ACA9N5D1_9GLOM</name>
<accession>A0ACA9N5D1</accession>
<keyword evidence="2" id="KW-1185">Reference proteome</keyword>
<evidence type="ECO:0000313" key="2">
    <source>
        <dbReference type="Proteomes" id="UP000789702"/>
    </source>
</evidence>
<proteinExistence type="predicted"/>
<organism evidence="1 2">
    <name type="scientific">Dentiscutata heterogama</name>
    <dbReference type="NCBI Taxonomy" id="1316150"/>
    <lineage>
        <taxon>Eukaryota</taxon>
        <taxon>Fungi</taxon>
        <taxon>Fungi incertae sedis</taxon>
        <taxon>Mucoromycota</taxon>
        <taxon>Glomeromycotina</taxon>
        <taxon>Glomeromycetes</taxon>
        <taxon>Diversisporales</taxon>
        <taxon>Gigasporaceae</taxon>
        <taxon>Dentiscutata</taxon>
    </lineage>
</organism>
<gene>
    <name evidence="1" type="ORF">DHETER_LOCUS8612</name>
</gene>
<reference evidence="1" key="1">
    <citation type="submission" date="2021-06" db="EMBL/GenBank/DDBJ databases">
        <authorList>
            <person name="Kallberg Y."/>
            <person name="Tangrot J."/>
            <person name="Rosling A."/>
        </authorList>
    </citation>
    <scope>NUCLEOTIDE SEQUENCE</scope>
    <source>
        <strain evidence="1">IL203A</strain>
    </source>
</reference>
<evidence type="ECO:0000313" key="1">
    <source>
        <dbReference type="EMBL" id="CAG8636116.1"/>
    </source>
</evidence>
<comment type="caution">
    <text evidence="1">The sequence shown here is derived from an EMBL/GenBank/DDBJ whole genome shotgun (WGS) entry which is preliminary data.</text>
</comment>
<dbReference type="EMBL" id="CAJVPU010013919">
    <property type="protein sequence ID" value="CAG8636116.1"/>
    <property type="molecule type" value="Genomic_DNA"/>
</dbReference>
<sequence length="173" mass="19727">MLKIAEHDREKIIANTPQDYANLYTKCWSSDPDQRPTLTQILAVFEKLLAETSTMINQITIINQIIEADDIENNENNEEEYHVNEAQQSLLDTNLKEVKEILHGYTFCGNESEEEETLTLNQGIFRTQPVSQPNFIGPTNLTNLSNRAMNSNRTENSNQDGFTSLFIGSSFQH</sequence>
<protein>
    <submittedName>
        <fullName evidence="1">11585_t:CDS:1</fullName>
    </submittedName>
</protein>
<dbReference type="Proteomes" id="UP000789702">
    <property type="component" value="Unassembled WGS sequence"/>
</dbReference>